<protein>
    <submittedName>
        <fullName evidence="2">Phage baseplate assembly protein V</fullName>
    </submittedName>
</protein>
<reference evidence="2 3" key="1">
    <citation type="submission" date="2019-03" db="EMBL/GenBank/DDBJ databases">
        <title>Genomic Encyclopedia of Type Strains, Phase IV (KMG-IV): sequencing the most valuable type-strain genomes for metagenomic binning, comparative biology and taxonomic classification.</title>
        <authorList>
            <person name="Goeker M."/>
        </authorList>
    </citation>
    <scope>NUCLEOTIDE SEQUENCE [LARGE SCALE GENOMIC DNA]</scope>
    <source>
        <strain evidence="2 3">DSM 100048</strain>
    </source>
</reference>
<dbReference type="InterPro" id="IPR037026">
    <property type="entry name" value="Vgr_OB-fold_dom_sf"/>
</dbReference>
<gene>
    <name evidence="2" type="ORF">EV686_10393</name>
</gene>
<sequence length="213" mass="22504">MSNEELARLIQNLIRVGTIMEIDHEAERARVRSGKLETDWRPWCEVRAGRSKTWDPPTVGEQVILLSPGGDPAGAFILRSIGSDANPLPSHSPDETVREYPDGAMAKYNHETGALSVTGITTMLVEASESITLRAGGDINLDAPQTTSTGRHTIEGLLSYLAGMAGQNGENGTTSIQGDITHVGGSLSSNGVVVHLHFHGGVQRGGSNTDGPA</sequence>
<keyword evidence="3" id="KW-1185">Reference proteome</keyword>
<dbReference type="OrthoDB" id="4931325at2"/>
<dbReference type="Proteomes" id="UP000294692">
    <property type="component" value="Unassembled WGS sequence"/>
</dbReference>
<dbReference type="NCBIfam" id="TIGR01644">
    <property type="entry name" value="phage_P2_V"/>
    <property type="match status" value="1"/>
</dbReference>
<dbReference type="RefSeq" id="WP_132475090.1">
    <property type="nucleotide sequence ID" value="NZ_SMBX01000003.1"/>
</dbReference>
<evidence type="ECO:0000313" key="2">
    <source>
        <dbReference type="EMBL" id="TCV00513.1"/>
    </source>
</evidence>
<accession>A0A4R3V9U0</accession>
<feature type="domain" description="Gp5/Type VI secretion system Vgr protein OB-fold" evidence="1">
    <location>
        <begin position="16"/>
        <end position="79"/>
    </location>
</feature>
<dbReference type="Gene3D" id="6.20.150.10">
    <property type="match status" value="1"/>
</dbReference>
<evidence type="ECO:0000259" key="1">
    <source>
        <dbReference type="Pfam" id="PF04717"/>
    </source>
</evidence>
<dbReference type="InterPro" id="IPR013046">
    <property type="entry name" value="GpV/Gp45"/>
</dbReference>
<comment type="caution">
    <text evidence="2">The sequence shown here is derived from an EMBL/GenBank/DDBJ whole genome shotgun (WGS) entry which is preliminary data.</text>
</comment>
<dbReference type="InterPro" id="IPR006531">
    <property type="entry name" value="Gp5/Vgr_OB"/>
</dbReference>
<evidence type="ECO:0000313" key="3">
    <source>
        <dbReference type="Proteomes" id="UP000294692"/>
    </source>
</evidence>
<dbReference type="Pfam" id="PF04717">
    <property type="entry name" value="Phage_base_V"/>
    <property type="match status" value="1"/>
</dbReference>
<proteinExistence type="predicted"/>
<dbReference type="Gene3D" id="2.40.50.230">
    <property type="entry name" value="Gp5 N-terminal domain"/>
    <property type="match status" value="1"/>
</dbReference>
<name>A0A4R3V9U0_9BURK</name>
<dbReference type="Pfam" id="PF18946">
    <property type="entry name" value="Apex"/>
    <property type="match status" value="1"/>
</dbReference>
<dbReference type="InterPro" id="IPR044033">
    <property type="entry name" value="GpV-like_apex"/>
</dbReference>
<dbReference type="AlphaFoldDB" id="A0A4R3V9U0"/>
<organism evidence="2 3">
    <name type="scientific">Paracandidimonas soli</name>
    <dbReference type="NCBI Taxonomy" id="1917182"/>
    <lineage>
        <taxon>Bacteria</taxon>
        <taxon>Pseudomonadati</taxon>
        <taxon>Pseudomonadota</taxon>
        <taxon>Betaproteobacteria</taxon>
        <taxon>Burkholderiales</taxon>
        <taxon>Alcaligenaceae</taxon>
        <taxon>Paracandidimonas</taxon>
    </lineage>
</organism>
<dbReference type="EMBL" id="SMBX01000003">
    <property type="protein sequence ID" value="TCV00513.1"/>
    <property type="molecule type" value="Genomic_DNA"/>
</dbReference>